<proteinExistence type="predicted"/>
<gene>
    <name evidence="1" type="ORF">CR162_18360</name>
</gene>
<name>A0A2C7A059_9PROT</name>
<organism evidence="1 2">
    <name type="scientific">Teichococcus rhizosphaerae</name>
    <dbReference type="NCBI Taxonomy" id="1335062"/>
    <lineage>
        <taxon>Bacteria</taxon>
        <taxon>Pseudomonadati</taxon>
        <taxon>Pseudomonadota</taxon>
        <taxon>Alphaproteobacteria</taxon>
        <taxon>Acetobacterales</taxon>
        <taxon>Roseomonadaceae</taxon>
        <taxon>Roseomonas</taxon>
    </lineage>
</organism>
<evidence type="ECO:0000313" key="2">
    <source>
        <dbReference type="Proteomes" id="UP000223527"/>
    </source>
</evidence>
<comment type="caution">
    <text evidence="1">The sequence shown here is derived from an EMBL/GenBank/DDBJ whole genome shotgun (WGS) entry which is preliminary data.</text>
</comment>
<accession>A0A2C7A059</accession>
<keyword evidence="2" id="KW-1185">Reference proteome</keyword>
<sequence length="160" mass="17596">MPERIRKDAPADQETGLMRGVRVLKSCQCYDGPMTDPVSSSRSSPTFTAAERNLIRRELGVRFGTSPRLADGIHLRTWRGGPQAGQPKLPVAVQSMVERGLMMVRPGPGPFARAFFTEAGLATLRRLAGERRGLDPVQYAHVRQELGLEKLNTEDANARG</sequence>
<dbReference type="EMBL" id="PDNU01000046">
    <property type="protein sequence ID" value="PHK93438.1"/>
    <property type="molecule type" value="Genomic_DNA"/>
</dbReference>
<dbReference type="Proteomes" id="UP000223527">
    <property type="component" value="Unassembled WGS sequence"/>
</dbReference>
<protein>
    <submittedName>
        <fullName evidence="1">Uncharacterized protein</fullName>
    </submittedName>
</protein>
<evidence type="ECO:0000313" key="1">
    <source>
        <dbReference type="EMBL" id="PHK93438.1"/>
    </source>
</evidence>
<dbReference type="AlphaFoldDB" id="A0A2C7A059"/>
<reference evidence="1 2" key="1">
    <citation type="submission" date="2017-10" db="EMBL/GenBank/DDBJ databases">
        <authorList>
            <person name="Banno H."/>
            <person name="Chua N.-H."/>
        </authorList>
    </citation>
    <scope>NUCLEOTIDE SEQUENCE [LARGE SCALE GENOMIC DNA]</scope>
    <source>
        <strain evidence="1 2">YW11</strain>
    </source>
</reference>